<comment type="caution">
    <text evidence="2">The sequence shown here is derived from an EMBL/GenBank/DDBJ whole genome shotgun (WGS) entry which is preliminary data.</text>
</comment>
<keyword evidence="1" id="KW-0732">Signal</keyword>
<proteinExistence type="predicted"/>
<evidence type="ECO:0000313" key="2">
    <source>
        <dbReference type="EMBL" id="RSK29512.1"/>
    </source>
</evidence>
<reference evidence="2 3" key="1">
    <citation type="submission" date="2018-12" db="EMBL/GenBank/DDBJ databases">
        <authorList>
            <person name="Feng G."/>
            <person name="Zhu H."/>
        </authorList>
    </citation>
    <scope>NUCLEOTIDE SEQUENCE [LARGE SCALE GENOMIC DNA]</scope>
    <source>
        <strain evidence="2 3">9PBR-2</strain>
    </source>
</reference>
<accession>A0A3R9MF82</accession>
<protein>
    <recommendedName>
        <fullName evidence="4">T9SS C-terminal target domain-containing protein</fullName>
    </recommendedName>
</protein>
<evidence type="ECO:0008006" key="4">
    <source>
        <dbReference type="Google" id="ProtNLM"/>
    </source>
</evidence>
<dbReference type="OrthoDB" id="9805017at2"/>
<dbReference type="Pfam" id="PF17164">
    <property type="entry name" value="DUF5122"/>
    <property type="match status" value="5"/>
</dbReference>
<gene>
    <name evidence="2" type="ORF">EI290_16700</name>
</gene>
<dbReference type="SUPFAM" id="SSF63829">
    <property type="entry name" value="Calcium-dependent phosphotriesterase"/>
    <property type="match status" value="1"/>
</dbReference>
<evidence type="ECO:0000256" key="1">
    <source>
        <dbReference type="SAM" id="SignalP"/>
    </source>
</evidence>
<feature type="chain" id="PRO_5018595743" description="T9SS C-terminal target domain-containing protein" evidence="1">
    <location>
        <begin position="28"/>
        <end position="480"/>
    </location>
</feature>
<dbReference type="EMBL" id="RWIS01000012">
    <property type="protein sequence ID" value="RSK29512.1"/>
    <property type="molecule type" value="Genomic_DNA"/>
</dbReference>
<name>A0A3R9MF82_9BACT</name>
<dbReference type="RefSeq" id="WP_125432719.1">
    <property type="nucleotide sequence ID" value="NZ_RWIS01000012.1"/>
</dbReference>
<dbReference type="Gene3D" id="2.80.10.50">
    <property type="match status" value="3"/>
</dbReference>
<dbReference type="InterPro" id="IPR013431">
    <property type="entry name" value="Delta_60_rpt"/>
</dbReference>
<sequence length="480" mass="50502">MLPVHTLFVGYAAVGAAMLLVCLPARAQTTQLDPAFRPVQATMLQNGVPVPATIQDVVRQADGRYVIGGNFTAINGVAASGLARLEADGTVDVAFTNTVRTDGPVTSLALQPDGRLVVGGSFTTLAGSARTYLGRLEPSGVLDASFVPYTPPAYAAGGVSKVLLQPDGNVLVLGRFNLRGAGQPEQYLVRLSGSTGQDDPGFRFALPTPDTSPRTIRLQPDGHMVLGGNGPSYRQALLLGRLRPDGTLDGSFSALESTFTSELNALELDASGRIYAGGMFQNGNGNPFLRRYLPSGALDPAFLYPRTFTVQNAGTVRALALQPNGRLLVAQANGAERLLPNGSFDTSFTATIGGTIQRFLVQPDGAILVAGAALTGTTAPSAVGLVRLLDANVLRVQPSVAEARTAAWPVPAHEVLWLELDASSRPRRVQLLDALGRTVRTLEQPATSLQLPLAGLPAGLYCLQVEYAGADRVMRRLVLE</sequence>
<organism evidence="2 3">
    <name type="scientific">Hymenobacter metallilatus</name>
    <dbReference type="NCBI Taxonomy" id="2493666"/>
    <lineage>
        <taxon>Bacteria</taxon>
        <taxon>Pseudomonadati</taxon>
        <taxon>Bacteroidota</taxon>
        <taxon>Cytophagia</taxon>
        <taxon>Cytophagales</taxon>
        <taxon>Hymenobacteraceae</taxon>
        <taxon>Hymenobacter</taxon>
    </lineage>
</organism>
<keyword evidence="3" id="KW-1185">Reference proteome</keyword>
<feature type="signal peptide" evidence="1">
    <location>
        <begin position="1"/>
        <end position="27"/>
    </location>
</feature>
<dbReference type="Proteomes" id="UP000280066">
    <property type="component" value="Unassembled WGS sequence"/>
</dbReference>
<evidence type="ECO:0000313" key="3">
    <source>
        <dbReference type="Proteomes" id="UP000280066"/>
    </source>
</evidence>
<dbReference type="NCBIfam" id="TIGR02608">
    <property type="entry name" value="delta_60_rpt"/>
    <property type="match status" value="5"/>
</dbReference>
<dbReference type="AlphaFoldDB" id="A0A3R9MF82"/>